<evidence type="ECO:0000313" key="5">
    <source>
        <dbReference type="Proteomes" id="UP000500843"/>
    </source>
</evidence>
<feature type="chain" id="PRO_5028884540" evidence="1">
    <location>
        <begin position="21"/>
        <end position="149"/>
    </location>
</feature>
<dbReference type="Pfam" id="PF03544">
    <property type="entry name" value="TonB_C"/>
    <property type="match status" value="1"/>
</dbReference>
<dbReference type="EMBL" id="JAHXCP010000007">
    <property type="protein sequence ID" value="MBW4754610.1"/>
    <property type="molecule type" value="Genomic_DNA"/>
</dbReference>
<organism evidence="4 5">
    <name type="scientific">Prevotella melaninogenica</name>
    <dbReference type="NCBI Taxonomy" id="28132"/>
    <lineage>
        <taxon>Bacteria</taxon>
        <taxon>Pseudomonadati</taxon>
        <taxon>Bacteroidota</taxon>
        <taxon>Bacteroidia</taxon>
        <taxon>Bacteroidales</taxon>
        <taxon>Prevotellaceae</taxon>
        <taxon>Prevotella</taxon>
    </lineage>
</organism>
<dbReference type="GO" id="GO:0055085">
    <property type="term" value="P:transmembrane transport"/>
    <property type="evidence" value="ECO:0007669"/>
    <property type="project" value="InterPro"/>
</dbReference>
<keyword evidence="6" id="KW-1185">Reference proteome</keyword>
<reference evidence="3 6" key="2">
    <citation type="submission" date="2021-07" db="EMBL/GenBank/DDBJ databases">
        <title>Genomic diversity and antimicrobial resistance of Prevotella spp. isolated from chronic lung disease airways.</title>
        <authorList>
            <person name="Webb K.A."/>
            <person name="Olagoke O.S."/>
            <person name="Baird T."/>
            <person name="Neill J."/>
            <person name="Pham A."/>
            <person name="Wells T.J."/>
            <person name="Ramsay K.A."/>
            <person name="Bell S.C."/>
            <person name="Sarovich D.S."/>
            <person name="Price E.P."/>
        </authorList>
    </citation>
    <scope>NUCLEOTIDE SEQUENCE [LARGE SCALE GENOMIC DNA]</scope>
    <source>
        <strain evidence="3 6">SCHI0027.S.6</strain>
    </source>
</reference>
<dbReference type="AlphaFoldDB" id="A0A7D4FZ61"/>
<protein>
    <submittedName>
        <fullName evidence="4">Energy transducer TonB</fullName>
    </submittedName>
</protein>
<evidence type="ECO:0000313" key="4">
    <source>
        <dbReference type="EMBL" id="QKH89792.1"/>
    </source>
</evidence>
<keyword evidence="1" id="KW-0732">Signal</keyword>
<feature type="domain" description="TonB C-terminal" evidence="2">
    <location>
        <begin position="73"/>
        <end position="128"/>
    </location>
</feature>
<accession>A0A7D4FZ61</accession>
<feature type="signal peptide" evidence="1">
    <location>
        <begin position="1"/>
        <end position="20"/>
    </location>
</feature>
<dbReference type="EMBL" id="CP054011">
    <property type="protein sequence ID" value="QKH89792.1"/>
    <property type="molecule type" value="Genomic_DNA"/>
</dbReference>
<evidence type="ECO:0000313" key="6">
    <source>
        <dbReference type="Proteomes" id="UP000812077"/>
    </source>
</evidence>
<evidence type="ECO:0000256" key="1">
    <source>
        <dbReference type="SAM" id="SignalP"/>
    </source>
</evidence>
<dbReference type="InterPro" id="IPR037682">
    <property type="entry name" value="TonB_C"/>
</dbReference>
<dbReference type="RefSeq" id="WP_004358682.1">
    <property type="nucleotide sequence ID" value="NZ_CBDEIC010000104.1"/>
</dbReference>
<dbReference type="Gene3D" id="3.30.1150.10">
    <property type="match status" value="1"/>
</dbReference>
<name>A0A7D4FZ61_9BACT</name>
<gene>
    <name evidence="4" type="ORF">FIU21_13040</name>
    <name evidence="3" type="ORF">KZO77_06060</name>
</gene>
<sequence length="149" mass="17502">MKKFLFIFFLSLMAVGSIHATNSSQMKFQQENMSNMKAITLPENSKKARQDTVSVLKEFPFFPGDFNEFIFSNFHYPPSLQENCIQGREVVKFCVNPKGKCDHFSIVRSVDPLIEKEVLRVLKLMPRWIWRDSSKKCLWMVKAVEFQLR</sequence>
<evidence type="ECO:0000259" key="2">
    <source>
        <dbReference type="Pfam" id="PF03544"/>
    </source>
</evidence>
<proteinExistence type="predicted"/>
<dbReference type="Proteomes" id="UP000500843">
    <property type="component" value="Chromosome 2"/>
</dbReference>
<dbReference type="Proteomes" id="UP000812077">
    <property type="component" value="Unassembled WGS sequence"/>
</dbReference>
<dbReference type="SUPFAM" id="SSF74653">
    <property type="entry name" value="TolA/TonB C-terminal domain"/>
    <property type="match status" value="1"/>
</dbReference>
<evidence type="ECO:0000313" key="3">
    <source>
        <dbReference type="EMBL" id="MBW4754610.1"/>
    </source>
</evidence>
<reference evidence="4 5" key="1">
    <citation type="submission" date="2020-05" db="EMBL/GenBank/DDBJ databases">
        <title>FDA dAtabase for Regulatory Grade micrObial Sequences (FDA-ARGOS): Supporting development and validation of Infectious Disease Dx tests.</title>
        <authorList>
            <person name="Moreno J."/>
            <person name="Tallon L."/>
            <person name="Sadzewicz L."/>
            <person name="Zhao X."/>
            <person name="Vavikolanu K."/>
            <person name="Mehta A."/>
            <person name="Aluvathingal J."/>
            <person name="Nadendla S."/>
            <person name="Myers T."/>
            <person name="Yan Y."/>
            <person name="Sichtig H."/>
        </authorList>
    </citation>
    <scope>NUCLEOTIDE SEQUENCE [LARGE SCALE GENOMIC DNA]</scope>
    <source>
        <strain evidence="4 5">FDAARGOS_760</strain>
    </source>
</reference>